<evidence type="ECO:0000259" key="3">
    <source>
        <dbReference type="Pfam" id="PF18990"/>
    </source>
</evidence>
<name>A0A3D9L7D5_MARFU</name>
<feature type="chain" id="PRO_5017711971" description="DUF5723 domain-containing protein" evidence="2">
    <location>
        <begin position="26"/>
        <end position="518"/>
    </location>
</feature>
<dbReference type="InterPro" id="IPR043781">
    <property type="entry name" value="DUF5723"/>
</dbReference>
<reference evidence="4 5" key="1">
    <citation type="submission" date="2018-07" db="EMBL/GenBank/DDBJ databases">
        <title>Genomic Encyclopedia of Type Strains, Phase IV (KMG-IV): sequencing the most valuable type-strain genomes for metagenomic binning, comparative biology and taxonomic classification.</title>
        <authorList>
            <person name="Goeker M."/>
        </authorList>
    </citation>
    <scope>NUCLEOTIDE SEQUENCE [LARGE SCALE GENOMIC DNA]</scope>
    <source>
        <strain evidence="4 5">DSM 4134</strain>
    </source>
</reference>
<feature type="signal peptide" evidence="2">
    <location>
        <begin position="1"/>
        <end position="25"/>
    </location>
</feature>
<feature type="compositionally biased region" description="Basic and acidic residues" evidence="1">
    <location>
        <begin position="496"/>
        <end position="508"/>
    </location>
</feature>
<evidence type="ECO:0000256" key="1">
    <source>
        <dbReference type="SAM" id="MobiDB-lite"/>
    </source>
</evidence>
<comment type="caution">
    <text evidence="4">The sequence shown here is derived from an EMBL/GenBank/DDBJ whole genome shotgun (WGS) entry which is preliminary data.</text>
</comment>
<dbReference type="AlphaFoldDB" id="A0A3D9L7D5"/>
<feature type="region of interest" description="Disordered" evidence="1">
    <location>
        <begin position="488"/>
        <end position="518"/>
    </location>
</feature>
<feature type="domain" description="DUF5723" evidence="3">
    <location>
        <begin position="46"/>
        <end position="414"/>
    </location>
</feature>
<evidence type="ECO:0000256" key="2">
    <source>
        <dbReference type="SAM" id="SignalP"/>
    </source>
</evidence>
<accession>A0A3D9L7D5</accession>
<dbReference type="Proteomes" id="UP000256779">
    <property type="component" value="Unassembled WGS sequence"/>
</dbReference>
<organism evidence="4 5">
    <name type="scientific">Marinoscillum furvescens DSM 4134</name>
    <dbReference type="NCBI Taxonomy" id="1122208"/>
    <lineage>
        <taxon>Bacteria</taxon>
        <taxon>Pseudomonadati</taxon>
        <taxon>Bacteroidota</taxon>
        <taxon>Cytophagia</taxon>
        <taxon>Cytophagales</taxon>
        <taxon>Reichenbachiellaceae</taxon>
        <taxon>Marinoscillum</taxon>
    </lineage>
</organism>
<dbReference type="Pfam" id="PF18990">
    <property type="entry name" value="DUF5723"/>
    <property type="match status" value="1"/>
</dbReference>
<feature type="region of interest" description="Disordered" evidence="1">
    <location>
        <begin position="449"/>
        <end position="471"/>
    </location>
</feature>
<gene>
    <name evidence="4" type="ORF">C7460_10528</name>
</gene>
<dbReference type="OrthoDB" id="975426at2"/>
<protein>
    <recommendedName>
        <fullName evidence="3">DUF5723 domain-containing protein</fullName>
    </recommendedName>
</protein>
<evidence type="ECO:0000313" key="4">
    <source>
        <dbReference type="EMBL" id="REE00407.1"/>
    </source>
</evidence>
<keyword evidence="5" id="KW-1185">Reference proteome</keyword>
<sequence length="518" mass="57500">MNSKKITFKLLMGCLVLLISTAGSAQTSLSFHHLGNATFQNTNLNPALMPEGKFFLGLPVISGVHLNFNNKFDYSDVVVKSESESQISLNSFLGSLQQNNMTHVSSTISLLHVGFRTPSGLTFSFFANDRIEADFLYKKKMMQMVIEGNGSVLNETIDLSKTKVSATYFRELGISAGATIPRLDMTLAARLKYIQGIANASTSRDANATFRTDDIDYSLQLELQNATLNTAGFDAVQENPAYAIANSNVGGALDLGMNWNMNRYYTISASIVDLGMISWKEGVKNHHLRDTSMVYGGLDLKDPENLEQTIKDTLINKLKNRREKNQDPYTTFLNPKAYVSWAYHTPTAGDLVATAGTRYVRGQMKFMFGAGYRHKIGKAFIGSVNVTKLPQQFLNLGAAIAVNGGPTQLYLAADQLVNFDATKFKSFDFRIGLNIQIGKKVEEMESSFAVGANKRKRDRSRSSSQSFLGNKVRVKGKEGIYTIITKQGRRKRKDFLRKSDPIPKEGNEFRMPSPPQDK</sequence>
<dbReference type="EMBL" id="QREG01000005">
    <property type="protein sequence ID" value="REE00407.1"/>
    <property type="molecule type" value="Genomic_DNA"/>
</dbReference>
<evidence type="ECO:0000313" key="5">
    <source>
        <dbReference type="Proteomes" id="UP000256779"/>
    </source>
</evidence>
<proteinExistence type="predicted"/>
<dbReference type="RefSeq" id="WP_115867414.1">
    <property type="nucleotide sequence ID" value="NZ_QREG01000005.1"/>
</dbReference>
<keyword evidence="2" id="KW-0732">Signal</keyword>